<evidence type="ECO:0000256" key="1">
    <source>
        <dbReference type="SAM" id="SignalP"/>
    </source>
</evidence>
<dbReference type="Gene3D" id="2.60.40.1080">
    <property type="match status" value="1"/>
</dbReference>
<sequence length="847" mass="94891">MRTSPLTRYSLCLAGMALGMTTAVAQETVEIGATPVKEPSFRRHIIPLLSRAGCSSRECHGSFAGQGGFQLSLFGYDFEADLRQLTQDTDGGEGEVRVNLQEPAKSLLVMKPTVQMKHKGKERFKKDSWEHQMLVQWIASGAEDDPAETGEFERLAVSPREIVFAKAGEKTQLKVIAYWKNGRIEDVTRLTRFRSNDDAVASISETGLVESKTRGDTHVVAFYDNGVTPIPVMLPVSELVDTKYPVVPAPTKVDELVVTKLRKLGIVPSELCTDAEFLRRVSLDVAGTLPTPAEVTAFLADKSPDKRTQKIDALLNSPGHAAWWATQLCDFTGNSARQIFSENVTDLNGEFARQWWEWIYRRVKQNEPYDKIVAGIVLATSRSSPTQSYKDYALEMASYLRSENRADFALRETMPYFWARKNVQKPEDRALAFAHAFLGVRIECAQCHKHPFDQWTKADYVQFQAFFEPVRYDSDIRRDNEVNFVTATKELRAAAGGGNMMQARDAQSTEIRRRIDAGEVFPIHEVYITTRSPRSTIARPNAQAYSGRVLTPKLLGGDQVLIKEYSDPREPLVQWLRAKDNPFFARAFVNRVWAAYFHRGLVDPADDINLANPPVNAELMEHLAEGFVASGYDMKKLHRAILTSDTYQRSWKPNATNELDEKNFSRFVVRRLPAEVLLDAMTMATTANSRQQALLIEVAERQIGPNIAAFGLGDVIGNRNLADYALTTFGKPMRETNCDCERTTTPTLLQSLYTRNDPDLLARIEGQQGSTPSWIAELRSANPSVSPAADKLDGIISEVFLRTVSRPPTAAEMHQARTDIAAASDPLDGVRDLLWVMLNTREFTVNH</sequence>
<dbReference type="Proteomes" id="UP000253426">
    <property type="component" value="Unassembled WGS sequence"/>
</dbReference>
<dbReference type="Pfam" id="PF02368">
    <property type="entry name" value="Big_2"/>
    <property type="match status" value="1"/>
</dbReference>
<dbReference type="InterPro" id="IPR003343">
    <property type="entry name" value="Big_2"/>
</dbReference>
<dbReference type="OrthoDB" id="9764302at2"/>
<dbReference type="PANTHER" id="PTHR35889:SF3">
    <property type="entry name" value="F-BOX DOMAIN-CONTAINING PROTEIN"/>
    <property type="match status" value="1"/>
</dbReference>
<organism evidence="3 4">
    <name type="scientific">Roseimicrobium gellanilyticum</name>
    <dbReference type="NCBI Taxonomy" id="748857"/>
    <lineage>
        <taxon>Bacteria</taxon>
        <taxon>Pseudomonadati</taxon>
        <taxon>Verrucomicrobiota</taxon>
        <taxon>Verrucomicrobiia</taxon>
        <taxon>Verrucomicrobiales</taxon>
        <taxon>Verrucomicrobiaceae</taxon>
        <taxon>Roseimicrobium</taxon>
    </lineage>
</organism>
<accession>A0A366HE55</accession>
<gene>
    <name evidence="3" type="ORF">DES53_10857</name>
</gene>
<dbReference type="PANTHER" id="PTHR35889">
    <property type="entry name" value="CYCLOINULO-OLIGOSACCHARIDE FRUCTANOTRANSFERASE-RELATED"/>
    <property type="match status" value="1"/>
</dbReference>
<dbReference type="SMART" id="SM00635">
    <property type="entry name" value="BID_2"/>
    <property type="match status" value="1"/>
</dbReference>
<feature type="chain" id="PRO_5016710669" evidence="1">
    <location>
        <begin position="26"/>
        <end position="847"/>
    </location>
</feature>
<dbReference type="Pfam" id="PF07583">
    <property type="entry name" value="PSCyt2"/>
    <property type="match status" value="1"/>
</dbReference>
<dbReference type="InterPro" id="IPR022655">
    <property type="entry name" value="DUF1553"/>
</dbReference>
<dbReference type="InterPro" id="IPR011444">
    <property type="entry name" value="DUF1549"/>
</dbReference>
<name>A0A366HE55_9BACT</name>
<evidence type="ECO:0000313" key="3">
    <source>
        <dbReference type="EMBL" id="RBP40350.1"/>
    </source>
</evidence>
<dbReference type="EMBL" id="QNRR01000008">
    <property type="protein sequence ID" value="RBP40350.1"/>
    <property type="molecule type" value="Genomic_DNA"/>
</dbReference>
<dbReference type="AlphaFoldDB" id="A0A366HE55"/>
<keyword evidence="1" id="KW-0732">Signal</keyword>
<proteinExistence type="predicted"/>
<comment type="caution">
    <text evidence="3">The sequence shown here is derived from an EMBL/GenBank/DDBJ whole genome shotgun (WGS) entry which is preliminary data.</text>
</comment>
<protein>
    <submittedName>
        <fullName evidence="3">Ig-like protein group 2</fullName>
    </submittedName>
</protein>
<keyword evidence="4" id="KW-1185">Reference proteome</keyword>
<dbReference type="RefSeq" id="WP_113960225.1">
    <property type="nucleotide sequence ID" value="NZ_QNRR01000008.1"/>
</dbReference>
<evidence type="ECO:0000313" key="4">
    <source>
        <dbReference type="Proteomes" id="UP000253426"/>
    </source>
</evidence>
<evidence type="ECO:0000259" key="2">
    <source>
        <dbReference type="SMART" id="SM00635"/>
    </source>
</evidence>
<reference evidence="3 4" key="1">
    <citation type="submission" date="2018-06" db="EMBL/GenBank/DDBJ databases">
        <title>Genomic Encyclopedia of Type Strains, Phase IV (KMG-IV): sequencing the most valuable type-strain genomes for metagenomic binning, comparative biology and taxonomic classification.</title>
        <authorList>
            <person name="Goeker M."/>
        </authorList>
    </citation>
    <scope>NUCLEOTIDE SEQUENCE [LARGE SCALE GENOMIC DNA]</scope>
    <source>
        <strain evidence="3 4">DSM 25532</strain>
    </source>
</reference>
<dbReference type="Pfam" id="PF07587">
    <property type="entry name" value="PSD1"/>
    <property type="match status" value="1"/>
</dbReference>
<feature type="domain" description="BIG2" evidence="2">
    <location>
        <begin position="151"/>
        <end position="233"/>
    </location>
</feature>
<feature type="signal peptide" evidence="1">
    <location>
        <begin position="1"/>
        <end position="25"/>
    </location>
</feature>